<keyword evidence="4" id="KW-0732">Signal</keyword>
<feature type="signal peptide" evidence="4">
    <location>
        <begin position="1"/>
        <end position="22"/>
    </location>
</feature>
<dbReference type="GO" id="GO:0004308">
    <property type="term" value="F:exo-alpha-sialidase activity"/>
    <property type="evidence" value="ECO:0007669"/>
    <property type="project" value="UniProtKB-EC"/>
</dbReference>
<comment type="caution">
    <text evidence="7">The sequence shown here is derived from an EMBL/GenBank/DDBJ whole genome shotgun (WGS) entry which is preliminary data.</text>
</comment>
<dbReference type="InterPro" id="IPR036278">
    <property type="entry name" value="Sialidase_sf"/>
</dbReference>
<comment type="similarity">
    <text evidence="2">Belongs to the glycosyl hydrolase 33 family.</text>
</comment>
<dbReference type="Gene3D" id="2.120.10.10">
    <property type="match status" value="1"/>
</dbReference>
<dbReference type="GO" id="GO:0005737">
    <property type="term" value="C:cytoplasm"/>
    <property type="evidence" value="ECO:0007669"/>
    <property type="project" value="TreeGrafter"/>
</dbReference>
<dbReference type="PANTHER" id="PTHR10628">
    <property type="entry name" value="SIALIDASE"/>
    <property type="match status" value="1"/>
</dbReference>
<reference evidence="7 8" key="1">
    <citation type="journal article" date="2013" name="Genome Announc.">
        <title>The Draft Genome Sequence of Sphingomonas paucimobilis Strain HER1398 (Proteobacteria), Host to the Giant PAU Phage, Indicates That It Is a Member of the Genus Sphingobacterium (Bacteroidetes).</title>
        <authorList>
            <person name="White R.A.III."/>
            <person name="Suttle C.A."/>
        </authorList>
    </citation>
    <scope>NUCLEOTIDE SEQUENCE [LARGE SCALE GENOMIC DNA]</scope>
    <source>
        <strain evidence="7 8">HER1398</strain>
    </source>
</reference>
<dbReference type="InterPro" id="IPR029456">
    <property type="entry name" value="Sialidase_N"/>
</dbReference>
<dbReference type="Pfam" id="PF14873">
    <property type="entry name" value="BNR_assoc_N"/>
    <property type="match status" value="1"/>
</dbReference>
<dbReference type="AlphaFoldDB" id="U2JDW6"/>
<evidence type="ECO:0000256" key="1">
    <source>
        <dbReference type="ARBA" id="ARBA00000427"/>
    </source>
</evidence>
<feature type="domain" description="Sialidase" evidence="5">
    <location>
        <begin position="186"/>
        <end position="493"/>
    </location>
</feature>
<dbReference type="Pfam" id="PF13859">
    <property type="entry name" value="BNR_3"/>
    <property type="match status" value="1"/>
</dbReference>
<evidence type="ECO:0000256" key="2">
    <source>
        <dbReference type="ARBA" id="ARBA00009348"/>
    </source>
</evidence>
<dbReference type="RefSeq" id="WP_021068970.1">
    <property type="nucleotide sequence ID" value="NZ_ATDL01000004.1"/>
</dbReference>
<dbReference type="GO" id="GO:0016020">
    <property type="term" value="C:membrane"/>
    <property type="evidence" value="ECO:0007669"/>
    <property type="project" value="TreeGrafter"/>
</dbReference>
<feature type="chain" id="PRO_5004628483" description="exo-alpha-sialidase" evidence="4">
    <location>
        <begin position="23"/>
        <end position="551"/>
    </location>
</feature>
<keyword evidence="8" id="KW-1185">Reference proteome</keyword>
<dbReference type="OrthoDB" id="7294637at2"/>
<dbReference type="Gene3D" id="2.60.40.1290">
    <property type="match status" value="1"/>
</dbReference>
<dbReference type="InterPro" id="IPR011040">
    <property type="entry name" value="Sialidase"/>
</dbReference>
<dbReference type="SUPFAM" id="SSF50939">
    <property type="entry name" value="Sialidases"/>
    <property type="match status" value="1"/>
</dbReference>
<evidence type="ECO:0000256" key="3">
    <source>
        <dbReference type="ARBA" id="ARBA00012733"/>
    </source>
</evidence>
<evidence type="ECO:0000259" key="5">
    <source>
        <dbReference type="Pfam" id="PF13859"/>
    </source>
</evidence>
<dbReference type="Proteomes" id="UP000016584">
    <property type="component" value="Unassembled WGS sequence"/>
</dbReference>
<dbReference type="GO" id="GO:0006689">
    <property type="term" value="P:ganglioside catabolic process"/>
    <property type="evidence" value="ECO:0007669"/>
    <property type="project" value="TreeGrafter"/>
</dbReference>
<proteinExistence type="inferred from homology"/>
<dbReference type="InterPro" id="IPR026856">
    <property type="entry name" value="Sialidase_fam"/>
</dbReference>
<dbReference type="GO" id="GO:0009313">
    <property type="term" value="P:oligosaccharide catabolic process"/>
    <property type="evidence" value="ECO:0007669"/>
    <property type="project" value="TreeGrafter"/>
</dbReference>
<comment type="catalytic activity">
    <reaction evidence="1">
        <text>Hydrolysis of alpha-(2-&gt;3)-, alpha-(2-&gt;6)-, alpha-(2-&gt;8)- glycosidic linkages of terminal sialic acid residues in oligosaccharides, glycoproteins, glycolipids, colominic acid and synthetic substrates.</text>
        <dbReference type="EC" id="3.2.1.18"/>
    </reaction>
</comment>
<dbReference type="CDD" id="cd15482">
    <property type="entry name" value="Sialidase_non-viral"/>
    <property type="match status" value="1"/>
</dbReference>
<evidence type="ECO:0000313" key="8">
    <source>
        <dbReference type="Proteomes" id="UP000016584"/>
    </source>
</evidence>
<dbReference type="EMBL" id="ATDL01000004">
    <property type="protein sequence ID" value="ERJ60873.1"/>
    <property type="molecule type" value="Genomic_DNA"/>
</dbReference>
<name>U2JDW6_9SPHI</name>
<dbReference type="eggNOG" id="COG4409">
    <property type="taxonomic scope" value="Bacteria"/>
</dbReference>
<accession>U2JDW6</accession>
<dbReference type="EC" id="3.2.1.18" evidence="3"/>
<protein>
    <recommendedName>
        <fullName evidence="3">exo-alpha-sialidase</fullName>
        <ecNumber evidence="3">3.2.1.18</ecNumber>
    </recommendedName>
</protein>
<evidence type="ECO:0000259" key="6">
    <source>
        <dbReference type="Pfam" id="PF14873"/>
    </source>
</evidence>
<dbReference type="PANTHER" id="PTHR10628:SF30">
    <property type="entry name" value="EXO-ALPHA-SIALIDASE"/>
    <property type="match status" value="1"/>
</dbReference>
<evidence type="ECO:0000256" key="4">
    <source>
        <dbReference type="SAM" id="SignalP"/>
    </source>
</evidence>
<feature type="domain" description="Sialidase N-terminal" evidence="6">
    <location>
        <begin position="28"/>
        <end position="154"/>
    </location>
</feature>
<dbReference type="STRING" id="1346330.M472_19140"/>
<evidence type="ECO:0000313" key="7">
    <source>
        <dbReference type="EMBL" id="ERJ60873.1"/>
    </source>
</evidence>
<gene>
    <name evidence="7" type="ORF">M472_19140</name>
</gene>
<sequence>MKFSVLVSAVLSFIIVSFLAFAPVDFKISSDQYQLPVLKRKADNPIIRIHIFSPVEGSVLTGIRASTKGTTDLKDIKAARLYYYGQDTLPGNMETTKAKLMSTVNHVDQELRFESSQVLQKGDNYFWLSYELADNANILNFVDASLLSAEIDGENINITQKDNQVKQRIGVAVRKHKQDAVHTSRIPGLATTNKGTLIAVFDARYESGRDLQGHMDIGVHRSEDRGNTWQPIQIAMDMGEWGGLPQKFNGVSDACILVDKNSNTIYIAGLWMYGVINDDGQWQENLTQASKDWNHQWLTKGSQPGFDVKQTAQFLIVKSTDDGKTWSEPVNITQMGKKKDWWLWAPAPGQGITLRDGTLVFPTQGRDSTGEAFSNITYSKDGGKTWVSSEPAIGESTTECMAVELSDGSIMLNMRANSNKGRIDDTNGRAIATTKDLGKSWTVHPTSHHALIEPVCMASIIRHDYGKGKKDKSVLLFSNPNSKTTRHKLTIKHSYDDGMTWSSDSSLLLDALKSRGYSCLTSIDRHTVGILYESSQADMVFQAIELKDLLK</sequence>
<dbReference type="PATRIC" id="fig|1346330.5.peg.791"/>
<organism evidence="7 8">
    <name type="scientific">Sphingobacterium paucimobilis HER1398</name>
    <dbReference type="NCBI Taxonomy" id="1346330"/>
    <lineage>
        <taxon>Bacteria</taxon>
        <taxon>Pseudomonadati</taxon>
        <taxon>Bacteroidota</taxon>
        <taxon>Sphingobacteriia</taxon>
        <taxon>Sphingobacteriales</taxon>
        <taxon>Sphingobacteriaceae</taxon>
        <taxon>Sphingobacterium</taxon>
    </lineage>
</organism>